<reference evidence="10" key="2">
    <citation type="journal article" name="BMC Genomics">
        <title>New genome assemblies reveal patterns of domestication and adaptation across Brettanomyces (Dekkera) species.</title>
        <authorList>
            <person name="Roach M.J."/>
            <person name="Borneman A.R."/>
        </authorList>
    </citation>
    <scope>NUCLEOTIDE SEQUENCE</scope>
    <source>
        <strain evidence="10">UCD 2041</strain>
    </source>
</reference>
<dbReference type="GeneID" id="64571955"/>
<keyword evidence="7" id="KW-0539">Nucleus</keyword>
<dbReference type="Gene3D" id="3.40.50.720">
    <property type="entry name" value="NAD(P)-binding Rossmann-like Domain"/>
    <property type="match status" value="1"/>
</dbReference>
<evidence type="ECO:0000256" key="2">
    <source>
        <dbReference type="ARBA" id="ARBA00004496"/>
    </source>
</evidence>
<evidence type="ECO:0000259" key="9">
    <source>
        <dbReference type="Pfam" id="PF00899"/>
    </source>
</evidence>
<evidence type="ECO:0000313" key="10">
    <source>
        <dbReference type="EMBL" id="QOU18308.1"/>
    </source>
</evidence>
<dbReference type="RefSeq" id="XP_041134802.1">
    <property type="nucleotide sequence ID" value="XM_041278607.1"/>
</dbReference>
<comment type="pathway">
    <text evidence="3">Protein modification; protein sumoylation.</text>
</comment>
<dbReference type="InterPro" id="IPR000011">
    <property type="entry name" value="UBQ/SUMO-activ_enz_E1-like"/>
</dbReference>
<dbReference type="SUPFAM" id="SSF69572">
    <property type="entry name" value="Activating enzymes of the ubiquitin-like proteins"/>
    <property type="match status" value="1"/>
</dbReference>
<evidence type="ECO:0000256" key="7">
    <source>
        <dbReference type="ARBA" id="ARBA00023242"/>
    </source>
</evidence>
<dbReference type="InterPro" id="IPR045886">
    <property type="entry name" value="ThiF/MoeB/HesA"/>
</dbReference>
<dbReference type="Pfam" id="PF00899">
    <property type="entry name" value="ThiF"/>
    <property type="match status" value="1"/>
</dbReference>
<dbReference type="GO" id="GO:0031510">
    <property type="term" value="C:SUMO activating enzyme complex"/>
    <property type="evidence" value="ECO:0007669"/>
    <property type="project" value="TreeGrafter"/>
</dbReference>
<dbReference type="InterPro" id="IPR000594">
    <property type="entry name" value="ThiF_NAD_FAD-bd"/>
</dbReference>
<gene>
    <name evidence="10" type="ORF">BRETT_000029</name>
</gene>
<comment type="subcellular location">
    <subcellularLocation>
        <location evidence="2">Cytoplasm</location>
    </subcellularLocation>
    <subcellularLocation>
        <location evidence="1">Nucleus</location>
    </subcellularLocation>
</comment>
<name>A0A871R3Q6_DEKBR</name>
<dbReference type="PRINTS" id="PR01849">
    <property type="entry name" value="UBIQUITINACT"/>
</dbReference>
<organism evidence="10 11">
    <name type="scientific">Dekkera bruxellensis</name>
    <name type="common">Brettanomyces custersii</name>
    <dbReference type="NCBI Taxonomy" id="5007"/>
    <lineage>
        <taxon>Eukaryota</taxon>
        <taxon>Fungi</taxon>
        <taxon>Dikarya</taxon>
        <taxon>Ascomycota</taxon>
        <taxon>Saccharomycotina</taxon>
        <taxon>Pichiomycetes</taxon>
        <taxon>Pichiales</taxon>
        <taxon>Pichiaceae</taxon>
        <taxon>Brettanomyces</taxon>
    </lineage>
</organism>
<evidence type="ECO:0000313" key="11">
    <source>
        <dbReference type="Proteomes" id="UP000663131"/>
    </source>
</evidence>
<evidence type="ECO:0000256" key="1">
    <source>
        <dbReference type="ARBA" id="ARBA00004123"/>
    </source>
</evidence>
<evidence type="ECO:0000256" key="8">
    <source>
        <dbReference type="ARBA" id="ARBA00044354"/>
    </source>
</evidence>
<proteinExistence type="inferred from homology"/>
<protein>
    <recommendedName>
        <fullName evidence="8">Ubiquitin-like 1-activating enzyme E1A</fullName>
    </recommendedName>
</protein>
<evidence type="ECO:0000256" key="6">
    <source>
        <dbReference type="ARBA" id="ARBA00022786"/>
    </source>
</evidence>
<reference evidence="10" key="1">
    <citation type="submission" date="2020-10" db="EMBL/GenBank/DDBJ databases">
        <authorList>
            <person name="Palmer J.M."/>
        </authorList>
    </citation>
    <scope>NUCLEOTIDE SEQUENCE</scope>
    <source>
        <strain evidence="10">UCD 2041</strain>
    </source>
</reference>
<dbReference type="EMBL" id="CP063131">
    <property type="protein sequence ID" value="QOU18308.1"/>
    <property type="molecule type" value="Genomic_DNA"/>
</dbReference>
<dbReference type="GO" id="GO:0019948">
    <property type="term" value="F:SUMO activating enzyme activity"/>
    <property type="evidence" value="ECO:0007669"/>
    <property type="project" value="TreeGrafter"/>
</dbReference>
<keyword evidence="6" id="KW-0833">Ubl conjugation pathway</keyword>
<evidence type="ECO:0000256" key="3">
    <source>
        <dbReference type="ARBA" id="ARBA00004718"/>
    </source>
</evidence>
<dbReference type="GO" id="GO:0005737">
    <property type="term" value="C:cytoplasm"/>
    <property type="evidence" value="ECO:0007669"/>
    <property type="project" value="UniProtKB-SubCell"/>
</dbReference>
<sequence length="339" mass="38290">MLYDRQIRLWGMDAQASLRNSRILLINFTSVGVEICKNLMLAGVGSLTIVDGNKVLDQDMASNFFLSSSQIGRLKLEACRNSVSDLNKRVQLNIVTDDWRTLSDLETFISKFSLTIATGVNKEEIIRLNNITRTLNIPFYCTSTHGLFGFIFADLIEHHSTVKYDKSSQKKVGRTDEVSTIIKIHEKQENDKSIQECLMNFKYRPFSEIGSTFIKNIYRTPKKQIRKVSVLLPGILGLLEYESAINKKIEDVNISEKELLENTKKVLEKMGLPMQIATDNTKKIAQLAKQAYCEYQPISSIIGGAVSQDIINCLVGKEVPIDNFVVLDGSSDEMLMYIL</sequence>
<dbReference type="InterPro" id="IPR035985">
    <property type="entry name" value="Ubiquitin-activating_enz"/>
</dbReference>
<keyword evidence="5" id="KW-0963">Cytoplasm</keyword>
<dbReference type="PANTHER" id="PTHR10953">
    <property type="entry name" value="UBIQUITIN-ACTIVATING ENZYME E1"/>
    <property type="match status" value="1"/>
</dbReference>
<dbReference type="OrthoDB" id="1708823at2759"/>
<evidence type="ECO:0000256" key="4">
    <source>
        <dbReference type="ARBA" id="ARBA00005673"/>
    </source>
</evidence>
<dbReference type="GO" id="GO:0016925">
    <property type="term" value="P:protein sumoylation"/>
    <property type="evidence" value="ECO:0007669"/>
    <property type="project" value="TreeGrafter"/>
</dbReference>
<dbReference type="KEGG" id="bbrx:BRETT_000029"/>
<comment type="similarity">
    <text evidence="4">Belongs to the ubiquitin-activating E1 family.</text>
</comment>
<accession>A0A871R3Q6</accession>
<feature type="domain" description="THIF-type NAD/FAD binding fold" evidence="9">
    <location>
        <begin position="3"/>
        <end position="330"/>
    </location>
</feature>
<evidence type="ECO:0000256" key="5">
    <source>
        <dbReference type="ARBA" id="ARBA00022490"/>
    </source>
</evidence>
<dbReference type="Proteomes" id="UP000663131">
    <property type="component" value="Chromosome 3"/>
</dbReference>
<dbReference type="PANTHER" id="PTHR10953:SF162">
    <property type="entry name" value="SUMO-ACTIVATING ENZYME SUBUNIT 1"/>
    <property type="match status" value="1"/>
</dbReference>
<dbReference type="AlphaFoldDB" id="A0A871R3Q6"/>